<proteinExistence type="predicted"/>
<reference evidence="1 2" key="2">
    <citation type="submission" date="2020-02" db="EMBL/GenBank/DDBJ databases">
        <title>Candidatus Galacturonibacter soehngenii shows hetero-acetogenic catabolism of galacturonic acid but lacks a canonical carbon monoxide dehydrogenase/acetyl-CoA synthase complex.</title>
        <authorList>
            <person name="Diender M."/>
            <person name="Stouten G.R."/>
            <person name="Petersen J.F."/>
            <person name="Nielsen P.H."/>
            <person name="Dueholm M.S."/>
            <person name="Pronk J.T."/>
            <person name="Van Loosdrecht M.C.M."/>
        </authorList>
    </citation>
    <scope>NUCLEOTIDE SEQUENCE [LARGE SCALE GENOMIC DNA]</scope>
    <source>
        <strain evidence="1">GalUA</strain>
    </source>
</reference>
<dbReference type="Proteomes" id="UP000461768">
    <property type="component" value="Unassembled WGS sequence"/>
</dbReference>
<accession>A0A7V7QJ77</accession>
<keyword evidence="2" id="KW-1185">Reference proteome</keyword>
<gene>
    <name evidence="1" type="ORF">F7O84_08355</name>
</gene>
<name>A0A7V7QJ77_9FIRM</name>
<dbReference type="AlphaFoldDB" id="A0A7V7QJ77"/>
<dbReference type="EMBL" id="WAGX01000005">
    <property type="protein sequence ID" value="KAB1437605.1"/>
    <property type="molecule type" value="Genomic_DNA"/>
</dbReference>
<comment type="caution">
    <text evidence="1">The sequence shown here is derived from an EMBL/GenBank/DDBJ whole genome shotgun (WGS) entry which is preliminary data.</text>
</comment>
<evidence type="ECO:0000313" key="1">
    <source>
        <dbReference type="EMBL" id="KAB1437605.1"/>
    </source>
</evidence>
<dbReference type="OrthoDB" id="2068061at2"/>
<evidence type="ECO:0000313" key="2">
    <source>
        <dbReference type="Proteomes" id="UP000461768"/>
    </source>
</evidence>
<sequence length="82" mass="10437">MPLPETAQFNQQFGNINRSNNLQREIRRCLNRFTFIWLWNGRSFWFYPIFMNRWSVDGFVWRRNRWVFERVNINSIFFFRCF</sequence>
<reference evidence="1 2" key="1">
    <citation type="submission" date="2019-09" db="EMBL/GenBank/DDBJ databases">
        <authorList>
            <person name="Valk L.C."/>
        </authorList>
    </citation>
    <scope>NUCLEOTIDE SEQUENCE [LARGE SCALE GENOMIC DNA]</scope>
    <source>
        <strain evidence="1">GalUA</strain>
    </source>
</reference>
<protein>
    <submittedName>
        <fullName evidence="1">Uncharacterized protein</fullName>
    </submittedName>
</protein>
<organism evidence="1 2">
    <name type="scientific">Candidatus Galacturonatibacter soehngenii</name>
    <dbReference type="NCBI Taxonomy" id="2307010"/>
    <lineage>
        <taxon>Bacteria</taxon>
        <taxon>Bacillati</taxon>
        <taxon>Bacillota</taxon>
        <taxon>Clostridia</taxon>
        <taxon>Lachnospirales</taxon>
        <taxon>Lachnospiraceae</taxon>
        <taxon>Candidatus Galacturonatibacter</taxon>
    </lineage>
</organism>